<evidence type="ECO:0008006" key="4">
    <source>
        <dbReference type="Google" id="ProtNLM"/>
    </source>
</evidence>
<dbReference type="Gene3D" id="1.50.10.10">
    <property type="match status" value="1"/>
</dbReference>
<name>A0A7S4JDN2_9STRA</name>
<evidence type="ECO:0000256" key="1">
    <source>
        <dbReference type="SAM" id="MobiDB-lite"/>
    </source>
</evidence>
<organism evidence="3">
    <name type="scientific">Odontella aurita</name>
    <dbReference type="NCBI Taxonomy" id="265563"/>
    <lineage>
        <taxon>Eukaryota</taxon>
        <taxon>Sar</taxon>
        <taxon>Stramenopiles</taxon>
        <taxon>Ochrophyta</taxon>
        <taxon>Bacillariophyta</taxon>
        <taxon>Mediophyceae</taxon>
        <taxon>Biddulphiophycidae</taxon>
        <taxon>Eupodiscales</taxon>
        <taxon>Odontellaceae</taxon>
        <taxon>Odontella</taxon>
    </lineage>
</organism>
<keyword evidence="2" id="KW-0472">Membrane</keyword>
<feature type="transmembrane region" description="Helical" evidence="2">
    <location>
        <begin position="59"/>
        <end position="83"/>
    </location>
</feature>
<protein>
    <recommendedName>
        <fullName evidence="4">Glycosyl hydrolase family 63 C-terminal domain-containing protein</fullName>
    </recommendedName>
</protein>
<feature type="region of interest" description="Disordered" evidence="1">
    <location>
        <begin position="1"/>
        <end position="33"/>
    </location>
</feature>
<accession>A0A7S4JDN2</accession>
<dbReference type="SUPFAM" id="SSF48208">
    <property type="entry name" value="Six-hairpin glycosidases"/>
    <property type="match status" value="1"/>
</dbReference>
<evidence type="ECO:0000256" key="2">
    <source>
        <dbReference type="SAM" id="Phobius"/>
    </source>
</evidence>
<gene>
    <name evidence="3" type="ORF">OAUR00152_LOCUS26403</name>
</gene>
<dbReference type="InterPro" id="IPR008928">
    <property type="entry name" value="6-hairpin_glycosidase_sf"/>
</dbReference>
<sequence length="577" mass="65083">MPSADTEKPDSLRLRAESAEACKSHNGKADNSQTVSMNRLASLPIDRRRGTKDKKSNNWIVIVAVTISLTLAVIYLAAVVLALPGGVEEIDDVKAIASIFRVDFPPSYPVVTRRDPSVPKLSRDALDMCGRALWHTLETTTIVLPQGETFIHTGDIDDLWLRDSAAQIHPVLVPWFNGGALVSTDERLERIVSGLIKRTSLYIRHDPYANAFRIDDSYVFSEEQKRMGRHDLISTWNFELDSACYFFRMLFFFYQAVPDSPVLREDRVREAVEIMVDLWISEQDHERDAFPDGPLFDCQNCGRPYRYPSLPREGKGSPTARTGMVWTGFRPSDDESEYGYLVPANMFAVVALRYIVELAPILWKYKGVAALAMKAEKLALEIDEGIKKHGIVAHPVYGPIYAYEVDGLGGNLLMDDANVPSLMSIPYLGYDYDPEIYANTRAFILSDENPTYQKGKHRMTGEIEGYGSPHMSAAVKRNIWPMSLAVQGLTTQDTNEKVRLIEKLVKASAGTGWMHESFDANNPQKFTRSWFCWADSLYAELVMSVTDECPNQMHDKYRVMSWRDPEKVKGGVYSSDT</sequence>
<dbReference type="InterPro" id="IPR008313">
    <property type="entry name" value="GH125"/>
</dbReference>
<dbReference type="PANTHER" id="PTHR31047:SF0">
    <property type="entry name" value="MEIOTICALLY UP-REGULATED GENE 157 PROTEIN"/>
    <property type="match status" value="1"/>
</dbReference>
<feature type="compositionally biased region" description="Basic and acidic residues" evidence="1">
    <location>
        <begin position="1"/>
        <end position="23"/>
    </location>
</feature>
<keyword evidence="2" id="KW-0812">Transmembrane</keyword>
<keyword evidence="2" id="KW-1133">Transmembrane helix</keyword>
<proteinExistence type="predicted"/>
<dbReference type="InterPro" id="IPR012341">
    <property type="entry name" value="6hp_glycosidase-like_sf"/>
</dbReference>
<dbReference type="SMART" id="SM01149">
    <property type="entry name" value="DUF1237"/>
    <property type="match status" value="1"/>
</dbReference>
<dbReference type="Pfam" id="PF06824">
    <property type="entry name" value="Glyco_hydro_125"/>
    <property type="match status" value="1"/>
</dbReference>
<evidence type="ECO:0000313" key="3">
    <source>
        <dbReference type="EMBL" id="CAE2260304.1"/>
    </source>
</evidence>
<dbReference type="PANTHER" id="PTHR31047">
    <property type="entry name" value="MEIOTICALLY UP-REGULATED GENE 157 PROTEIN"/>
    <property type="match status" value="1"/>
</dbReference>
<dbReference type="AlphaFoldDB" id="A0A7S4JDN2"/>
<dbReference type="EMBL" id="HBKQ01038227">
    <property type="protein sequence ID" value="CAE2260304.1"/>
    <property type="molecule type" value="Transcribed_RNA"/>
</dbReference>
<reference evidence="3" key="1">
    <citation type="submission" date="2021-01" db="EMBL/GenBank/DDBJ databases">
        <authorList>
            <person name="Corre E."/>
            <person name="Pelletier E."/>
            <person name="Niang G."/>
            <person name="Scheremetjew M."/>
            <person name="Finn R."/>
            <person name="Kale V."/>
            <person name="Holt S."/>
            <person name="Cochrane G."/>
            <person name="Meng A."/>
            <person name="Brown T."/>
            <person name="Cohen L."/>
        </authorList>
    </citation>
    <scope>NUCLEOTIDE SEQUENCE</scope>
    <source>
        <strain evidence="3">Isolate 1302-5</strain>
    </source>
</reference>
<dbReference type="GO" id="GO:0005975">
    <property type="term" value="P:carbohydrate metabolic process"/>
    <property type="evidence" value="ECO:0007669"/>
    <property type="project" value="InterPro"/>
</dbReference>